<reference evidence="3 4" key="1">
    <citation type="submission" date="2016-11" db="EMBL/GenBank/DDBJ databases">
        <authorList>
            <person name="Jaros S."/>
            <person name="Januszkiewicz K."/>
            <person name="Wedrychowicz H."/>
        </authorList>
    </citation>
    <scope>NUCLEOTIDE SEQUENCE [LARGE SCALE GENOMIC DNA]</scope>
    <source>
        <strain evidence="3 4">DSM 43832</strain>
    </source>
</reference>
<dbReference type="EMBL" id="FRAP01000012">
    <property type="protein sequence ID" value="SHK79785.1"/>
    <property type="molecule type" value="Genomic_DNA"/>
</dbReference>
<name>A0A1M6VEM4_PSETH</name>
<dbReference type="STRING" id="1848.SAMN05443637_11274"/>
<dbReference type="RefSeq" id="WP_234997298.1">
    <property type="nucleotide sequence ID" value="NZ_FRAP01000012.1"/>
</dbReference>
<protein>
    <recommendedName>
        <fullName evidence="5">Protein kinase domain-containing protein</fullName>
    </recommendedName>
</protein>
<feature type="region of interest" description="Disordered" evidence="1">
    <location>
        <begin position="181"/>
        <end position="200"/>
    </location>
</feature>
<keyword evidence="4" id="KW-1185">Reference proteome</keyword>
<feature type="region of interest" description="Disordered" evidence="1">
    <location>
        <begin position="32"/>
        <end position="96"/>
    </location>
</feature>
<evidence type="ECO:0000256" key="2">
    <source>
        <dbReference type="SAM" id="Phobius"/>
    </source>
</evidence>
<keyword evidence="2" id="KW-1133">Transmembrane helix</keyword>
<organism evidence="3 4">
    <name type="scientific">Pseudonocardia thermophila</name>
    <dbReference type="NCBI Taxonomy" id="1848"/>
    <lineage>
        <taxon>Bacteria</taxon>
        <taxon>Bacillati</taxon>
        <taxon>Actinomycetota</taxon>
        <taxon>Actinomycetes</taxon>
        <taxon>Pseudonocardiales</taxon>
        <taxon>Pseudonocardiaceae</taxon>
        <taxon>Pseudonocardia</taxon>
    </lineage>
</organism>
<feature type="transmembrane region" description="Helical" evidence="2">
    <location>
        <begin position="101"/>
        <end position="123"/>
    </location>
</feature>
<feature type="compositionally biased region" description="Low complexity" evidence="1">
    <location>
        <begin position="42"/>
        <end position="57"/>
    </location>
</feature>
<feature type="transmembrane region" description="Helical" evidence="2">
    <location>
        <begin position="156"/>
        <end position="174"/>
    </location>
</feature>
<evidence type="ECO:0000313" key="4">
    <source>
        <dbReference type="Proteomes" id="UP000184363"/>
    </source>
</evidence>
<keyword evidence="2" id="KW-0472">Membrane</keyword>
<evidence type="ECO:0000256" key="1">
    <source>
        <dbReference type="SAM" id="MobiDB-lite"/>
    </source>
</evidence>
<gene>
    <name evidence="3" type="ORF">SAMN05443637_11274</name>
</gene>
<evidence type="ECO:0000313" key="3">
    <source>
        <dbReference type="EMBL" id="SHK79785.1"/>
    </source>
</evidence>
<evidence type="ECO:0008006" key="5">
    <source>
        <dbReference type="Google" id="ProtNLM"/>
    </source>
</evidence>
<sequence length="200" mass="19996">MYLHLHSPPPSCSERRPGVPAALDAVVARGMAEDPEQRHPSAGALAAAARAAIGATGPVPEPGLPSTRTLPAPTAEAPPPTAVAPSPTLADPAPPRRRTPLVPGGGVAAALVVAAAIAAPVLLPARTVEDTPPEGTLTAPVDSTIPVGPGPRGIDVFGDATLLAVATGAGLVLVDTTVNGRRRSAPERGRTIASRGRKNR</sequence>
<keyword evidence="2" id="KW-0812">Transmembrane</keyword>
<accession>A0A1M6VEM4</accession>
<dbReference type="Proteomes" id="UP000184363">
    <property type="component" value="Unassembled WGS sequence"/>
</dbReference>
<dbReference type="AlphaFoldDB" id="A0A1M6VEM4"/>
<dbReference type="Gene3D" id="1.10.510.10">
    <property type="entry name" value="Transferase(Phosphotransferase) domain 1"/>
    <property type="match status" value="1"/>
</dbReference>
<proteinExistence type="predicted"/>